<dbReference type="PANTHER" id="PTHR22677">
    <property type="entry name" value="ANKYRIN REPEAT DOMAIN-CONTAINING PROTEIN 60"/>
    <property type="match status" value="1"/>
</dbReference>
<organism evidence="3 4">
    <name type="scientific">Blepharisma stoltei</name>
    <dbReference type="NCBI Taxonomy" id="1481888"/>
    <lineage>
        <taxon>Eukaryota</taxon>
        <taxon>Sar</taxon>
        <taxon>Alveolata</taxon>
        <taxon>Ciliophora</taxon>
        <taxon>Postciliodesmatophora</taxon>
        <taxon>Heterotrichea</taxon>
        <taxon>Heterotrichida</taxon>
        <taxon>Blepharismidae</taxon>
        <taxon>Blepharisma</taxon>
    </lineage>
</organism>
<dbReference type="Pfam" id="PF00023">
    <property type="entry name" value="Ank"/>
    <property type="match status" value="1"/>
</dbReference>
<dbReference type="SUPFAM" id="SSF48403">
    <property type="entry name" value="Ankyrin repeat"/>
    <property type="match status" value="1"/>
</dbReference>
<keyword evidence="4" id="KW-1185">Reference proteome</keyword>
<dbReference type="PANTHER" id="PTHR22677:SF4">
    <property type="entry name" value="USHER SYNDROME TYPE-1G PROTEIN-LIKE PROTEIN"/>
    <property type="match status" value="1"/>
</dbReference>
<feature type="region of interest" description="Disordered" evidence="2">
    <location>
        <begin position="196"/>
        <end position="220"/>
    </location>
</feature>
<keyword evidence="1" id="KW-0040">ANK repeat</keyword>
<evidence type="ECO:0000313" key="3">
    <source>
        <dbReference type="EMBL" id="CAG9314155.1"/>
    </source>
</evidence>
<dbReference type="AlphaFoldDB" id="A0AAU9IQV7"/>
<dbReference type="InterPro" id="IPR039323">
    <property type="entry name" value="ANKRD_45/46/60"/>
</dbReference>
<sequence length="545" mass="62197">MSKRVQNELTPSIEQGNFERVCNLLTKANIEEKNHIGCTPLAVATRSGHLKIVELLIKEGANINAVNDAGQSILFIACWHNHKDVVELLINQGAIVDQPDQRGWTPLIISVYHDYTEIVELLLQAGADIEHQDSFGKKAIDRAKNVEIISLLRKYSESEKFDKKVPLSLPGTPYSISTLQDLLRPKSRDSLINREYEHPQKPLNSSSLEARQPTPLKQKSTRFEIPENPVDILENDEKGFLDMDYKINEQLNQAIDVLQQEIEALVNRSSRELFINLKEYVFKTVENLLSSRNYKISTSKIQVDFSENFEFKDQLVNISTYRSQYSEEPWYSSNNQDKRIDAIKEDLYRNVNKHIGELDNKVNELSGNHISLEVKNRIFAVKNAINSELSQYLLYLSGRVKNILEEIASERIKEICEDNKAAFPTYGNKINKSSTSSVEDYEIAESLKIPKHRWSGHKEKSESQGFSSGFLSNFSQDFTKYKNPQMSSAFQNDELSQSYSKETLRAITPVNWSKYSNGDSKHAPPSTNIASALQGFLNFEEKFGK</sequence>
<feature type="repeat" description="ANK" evidence="1">
    <location>
        <begin position="102"/>
        <end position="134"/>
    </location>
</feature>
<dbReference type="PROSITE" id="PS50297">
    <property type="entry name" value="ANK_REP_REGION"/>
    <property type="match status" value="3"/>
</dbReference>
<gene>
    <name evidence="3" type="ORF">BSTOLATCC_MIC9952</name>
</gene>
<dbReference type="Gene3D" id="1.25.40.20">
    <property type="entry name" value="Ankyrin repeat-containing domain"/>
    <property type="match status" value="2"/>
</dbReference>
<evidence type="ECO:0000256" key="2">
    <source>
        <dbReference type="SAM" id="MobiDB-lite"/>
    </source>
</evidence>
<dbReference type="Pfam" id="PF12796">
    <property type="entry name" value="Ank_2"/>
    <property type="match status" value="1"/>
</dbReference>
<comment type="caution">
    <text evidence="3">The sequence shown here is derived from an EMBL/GenBank/DDBJ whole genome shotgun (WGS) entry which is preliminary data.</text>
</comment>
<accession>A0AAU9IQV7</accession>
<dbReference type="InterPro" id="IPR002110">
    <property type="entry name" value="Ankyrin_rpt"/>
</dbReference>
<name>A0AAU9IQV7_9CILI</name>
<dbReference type="PROSITE" id="PS50088">
    <property type="entry name" value="ANK_REPEAT"/>
    <property type="match status" value="3"/>
</dbReference>
<dbReference type="Proteomes" id="UP001162131">
    <property type="component" value="Unassembled WGS sequence"/>
</dbReference>
<evidence type="ECO:0000256" key="1">
    <source>
        <dbReference type="PROSITE-ProRule" id="PRU00023"/>
    </source>
</evidence>
<dbReference type="EMBL" id="CAJZBQ010000011">
    <property type="protein sequence ID" value="CAG9314155.1"/>
    <property type="molecule type" value="Genomic_DNA"/>
</dbReference>
<proteinExistence type="predicted"/>
<dbReference type="PRINTS" id="PR01415">
    <property type="entry name" value="ANKYRIN"/>
</dbReference>
<dbReference type="InterPro" id="IPR036770">
    <property type="entry name" value="Ankyrin_rpt-contain_sf"/>
</dbReference>
<dbReference type="SMART" id="SM00248">
    <property type="entry name" value="ANK"/>
    <property type="match status" value="3"/>
</dbReference>
<reference evidence="3" key="1">
    <citation type="submission" date="2021-09" db="EMBL/GenBank/DDBJ databases">
        <authorList>
            <consortium name="AG Swart"/>
            <person name="Singh M."/>
            <person name="Singh A."/>
            <person name="Seah K."/>
            <person name="Emmerich C."/>
        </authorList>
    </citation>
    <scope>NUCLEOTIDE SEQUENCE</scope>
    <source>
        <strain evidence="3">ATCC30299</strain>
    </source>
</reference>
<protein>
    <submittedName>
        <fullName evidence="3">Uncharacterized protein</fullName>
    </submittedName>
</protein>
<feature type="repeat" description="ANK" evidence="1">
    <location>
        <begin position="69"/>
        <end position="101"/>
    </location>
</feature>
<feature type="repeat" description="ANK" evidence="1">
    <location>
        <begin position="36"/>
        <end position="68"/>
    </location>
</feature>
<evidence type="ECO:0000313" key="4">
    <source>
        <dbReference type="Proteomes" id="UP001162131"/>
    </source>
</evidence>